<accession>A0A1I5TV83</accession>
<dbReference type="PANTHER" id="PTHR42990:SF1">
    <property type="entry name" value="AAA+ ATPASE DOMAIN-CONTAINING PROTEIN"/>
    <property type="match status" value="1"/>
</dbReference>
<feature type="domain" description="AAA+ ATPase" evidence="1">
    <location>
        <begin position="35"/>
        <end position="153"/>
    </location>
</feature>
<dbReference type="Proteomes" id="UP000199227">
    <property type="component" value="Unassembled WGS sequence"/>
</dbReference>
<proteinExistence type="predicted"/>
<evidence type="ECO:0000313" key="2">
    <source>
        <dbReference type="EMBL" id="SFP86975.1"/>
    </source>
</evidence>
<dbReference type="InterPro" id="IPR027417">
    <property type="entry name" value="P-loop_NTPase"/>
</dbReference>
<dbReference type="SUPFAM" id="SSF52540">
    <property type="entry name" value="P-loop containing nucleoside triphosphate hydrolases"/>
    <property type="match status" value="1"/>
</dbReference>
<dbReference type="PANTHER" id="PTHR42990">
    <property type="entry name" value="ATPASE"/>
    <property type="match status" value="1"/>
</dbReference>
<dbReference type="STRING" id="223786.SAMN05216234_1492"/>
<dbReference type="OrthoDB" id="9768467at2"/>
<dbReference type="InterPro" id="IPR003593">
    <property type="entry name" value="AAA+_ATPase"/>
</dbReference>
<evidence type="ECO:0000259" key="1">
    <source>
        <dbReference type="SMART" id="SM00382"/>
    </source>
</evidence>
<dbReference type="EMBL" id="FOXB01000049">
    <property type="protein sequence ID" value="SFP86975.1"/>
    <property type="molecule type" value="Genomic_DNA"/>
</dbReference>
<dbReference type="AlphaFoldDB" id="A0A1I5TV83"/>
<protein>
    <recommendedName>
        <fullName evidence="1">AAA+ ATPase domain-containing protein</fullName>
    </recommendedName>
</protein>
<organism evidence="2 3">
    <name type="scientific">Hydrogenimonas thermophila</name>
    <dbReference type="NCBI Taxonomy" id="223786"/>
    <lineage>
        <taxon>Bacteria</taxon>
        <taxon>Pseudomonadati</taxon>
        <taxon>Campylobacterota</taxon>
        <taxon>Epsilonproteobacteria</taxon>
        <taxon>Campylobacterales</taxon>
        <taxon>Hydrogenimonadaceae</taxon>
        <taxon>Hydrogenimonas</taxon>
    </lineage>
</organism>
<name>A0A1I5TV83_9BACT</name>
<dbReference type="Pfam" id="PF13173">
    <property type="entry name" value="AAA_14"/>
    <property type="match status" value="1"/>
</dbReference>
<keyword evidence="3" id="KW-1185">Reference proteome</keyword>
<dbReference type="InterPro" id="IPR041682">
    <property type="entry name" value="AAA_14"/>
</dbReference>
<sequence>MENLLLNAKRLYQLKASQKLPSYKRYIFDDLYNSPAKLTGIYGSRGVGKTTLLMQLLQNSPLDPSSKLYISCDHSSFQDVSLFDFVDEFSKRGGELICIDEIHEAKNFEKELKSIYDFLDIKLYFTGSSAIHLSNPDFARRYSRYHLYPLSFREFLQLKYSIELPAFSLEEIIENHGNIVPTIFDKLPNKKILKHFDDFLHNGIYPYYFEDSSRYIDKINDSINQVLNSDLSKIFHIKSDKIATLKKLLITICVSKPLEISIESLAQKVGITKSTLYKYIGYLSDAELLHHITYEAKRFKSLRMPDKLYLANTNLFEALCINRDKGTIRETYFVSMVKPKHSLYYVKKGDFLVDEKYVVEIGGKNKDYSQIKDISKSFLAIDDIEIGFGNKIPLWLFGFLY</sequence>
<dbReference type="RefSeq" id="WP_092913933.1">
    <property type="nucleotide sequence ID" value="NZ_FOXB01000049.1"/>
</dbReference>
<reference evidence="2 3" key="1">
    <citation type="submission" date="2016-10" db="EMBL/GenBank/DDBJ databases">
        <authorList>
            <person name="de Groot N.N."/>
        </authorList>
    </citation>
    <scope>NUCLEOTIDE SEQUENCE [LARGE SCALE GENOMIC DNA]</scope>
    <source>
        <strain evidence="2 3">EP1-55-1</strain>
    </source>
</reference>
<evidence type="ECO:0000313" key="3">
    <source>
        <dbReference type="Proteomes" id="UP000199227"/>
    </source>
</evidence>
<dbReference type="Gene3D" id="3.40.50.300">
    <property type="entry name" value="P-loop containing nucleotide triphosphate hydrolases"/>
    <property type="match status" value="1"/>
</dbReference>
<gene>
    <name evidence="2" type="ORF">SAMN05216234_1492</name>
</gene>
<dbReference type="SMART" id="SM00382">
    <property type="entry name" value="AAA"/>
    <property type="match status" value="1"/>
</dbReference>